<reference evidence="1 2" key="1">
    <citation type="submission" date="2020-04" db="EMBL/GenBank/DDBJ databases">
        <title>Metagenomic profiling of ammonia- and methane-oxidizing microorganisms in a Dutch drinking water treatment plant.</title>
        <authorList>
            <person name="Poghosyan L."/>
            <person name="Leucker S."/>
        </authorList>
    </citation>
    <scope>NUCLEOTIDE SEQUENCE [LARGE SCALE GENOMIC DNA]</scope>
    <source>
        <strain evidence="1">S-RSF-IL-03</strain>
    </source>
</reference>
<dbReference type="AlphaFoldDB" id="A0A849SKW2"/>
<evidence type="ECO:0000313" key="1">
    <source>
        <dbReference type="EMBL" id="NOT35071.1"/>
    </source>
</evidence>
<feature type="non-terminal residue" evidence="1">
    <location>
        <position position="1"/>
    </location>
</feature>
<protein>
    <submittedName>
        <fullName evidence="1">Uncharacterized protein</fullName>
    </submittedName>
</protein>
<name>A0A849SKW2_UNCEI</name>
<comment type="caution">
    <text evidence="1">The sequence shown here is derived from an EMBL/GenBank/DDBJ whole genome shotgun (WGS) entry which is preliminary data.</text>
</comment>
<dbReference type="Proteomes" id="UP000580839">
    <property type="component" value="Unassembled WGS sequence"/>
</dbReference>
<sequence length="87" mass="9375">RTAAPPPTECWRVQIAAPVEAARARVLRETAESLLLVRLEVTPGKGRHAVKTIECLSGAAADSLRRRAIATGFGDAFRVREPAPSTR</sequence>
<dbReference type="EMBL" id="JABFRW010000171">
    <property type="protein sequence ID" value="NOT35071.1"/>
    <property type="molecule type" value="Genomic_DNA"/>
</dbReference>
<accession>A0A849SKW2</accession>
<gene>
    <name evidence="1" type="ORF">HOP12_13045</name>
</gene>
<proteinExistence type="predicted"/>
<organism evidence="1 2">
    <name type="scientific">Eiseniibacteriota bacterium</name>
    <dbReference type="NCBI Taxonomy" id="2212470"/>
    <lineage>
        <taxon>Bacteria</taxon>
        <taxon>Candidatus Eiseniibacteriota</taxon>
    </lineage>
</organism>
<evidence type="ECO:0000313" key="2">
    <source>
        <dbReference type="Proteomes" id="UP000580839"/>
    </source>
</evidence>